<sequence>MLFGVVPSELGKMVAKGLAPMTAAGFLKDLTQGVIEDVENHVLGVDRLRVIVGDHSGSAVVPVAFSASRVLRVSMDHVNDTSLFQLGGIIVGRSYQGEGLGRKLVQDELIQTQADLLGFHTQNLHMLKLGDQLAEHHLYLSSGLAEEMGTPEPDVRKLGKEPRVVDIGRYGGKSLYGDLMRFYRQGMRIKGLDTKNGDAVVYVGEVKK</sequence>
<dbReference type="AlphaFoldDB" id="A0A2H0VIA8"/>
<reference evidence="2" key="1">
    <citation type="submission" date="2017-09" db="EMBL/GenBank/DDBJ databases">
        <title>Depth-based differentiation of microbial function through sediment-hosted aquifers and enrichment of novel symbionts in the deep terrestrial subsurface.</title>
        <authorList>
            <person name="Probst A.J."/>
            <person name="Ladd B."/>
            <person name="Jarett J.K."/>
            <person name="Geller-Mcgrath D.E."/>
            <person name="Sieber C.M.K."/>
            <person name="Emerson J.B."/>
            <person name="Anantharaman K."/>
            <person name="Thomas B.C."/>
            <person name="Malmstrom R."/>
            <person name="Stieglmeier M."/>
            <person name="Klingl A."/>
            <person name="Woyke T."/>
            <person name="Ryan C.M."/>
            <person name="Banfield J.F."/>
        </authorList>
    </citation>
    <scope>NUCLEOTIDE SEQUENCE [LARGE SCALE GENOMIC DNA]</scope>
</reference>
<name>A0A2H0VIA8_9BACT</name>
<dbReference type="Proteomes" id="UP000230796">
    <property type="component" value="Unassembled WGS sequence"/>
</dbReference>
<organism evidence="1 2">
    <name type="scientific">Candidatus Collierbacteria bacterium CG10_big_fil_rev_8_21_14_0_10_44_9</name>
    <dbReference type="NCBI Taxonomy" id="1974535"/>
    <lineage>
        <taxon>Bacteria</taxon>
        <taxon>Candidatus Collieribacteriota</taxon>
    </lineage>
</organism>
<dbReference type="EMBL" id="PFAF01000057">
    <property type="protein sequence ID" value="PIR98813.1"/>
    <property type="molecule type" value="Genomic_DNA"/>
</dbReference>
<evidence type="ECO:0008006" key="3">
    <source>
        <dbReference type="Google" id="ProtNLM"/>
    </source>
</evidence>
<protein>
    <recommendedName>
        <fullName evidence="3">N-acetyltransferase domain-containing protein</fullName>
    </recommendedName>
</protein>
<gene>
    <name evidence="1" type="ORF">COT87_02745</name>
</gene>
<evidence type="ECO:0000313" key="1">
    <source>
        <dbReference type="EMBL" id="PIR98813.1"/>
    </source>
</evidence>
<comment type="caution">
    <text evidence="1">The sequence shown here is derived from an EMBL/GenBank/DDBJ whole genome shotgun (WGS) entry which is preliminary data.</text>
</comment>
<proteinExistence type="predicted"/>
<accession>A0A2H0VIA8</accession>
<evidence type="ECO:0000313" key="2">
    <source>
        <dbReference type="Proteomes" id="UP000230796"/>
    </source>
</evidence>